<dbReference type="PANTHER" id="PTHR34698">
    <property type="entry name" value="5-OXOPROLINASE SUBUNIT B"/>
    <property type="match status" value="1"/>
</dbReference>
<evidence type="ECO:0000259" key="4">
    <source>
        <dbReference type="SMART" id="SM00796"/>
    </source>
</evidence>
<evidence type="ECO:0000313" key="5">
    <source>
        <dbReference type="EMBL" id="MXV17311.1"/>
    </source>
</evidence>
<dbReference type="SUPFAM" id="SSF50891">
    <property type="entry name" value="Cyclophilin-like"/>
    <property type="match status" value="1"/>
</dbReference>
<accession>A0A7K1Y245</accession>
<dbReference type="Pfam" id="PF02682">
    <property type="entry name" value="CT_C_D"/>
    <property type="match status" value="1"/>
</dbReference>
<feature type="domain" description="Carboxyltransferase" evidence="4">
    <location>
        <begin position="11"/>
        <end position="222"/>
    </location>
</feature>
<keyword evidence="3" id="KW-0067">ATP-binding</keyword>
<gene>
    <name evidence="5" type="primary">pxpB</name>
    <name evidence="5" type="ORF">GS398_18585</name>
</gene>
<dbReference type="SMART" id="SM00796">
    <property type="entry name" value="AHS1"/>
    <property type="match status" value="1"/>
</dbReference>
<dbReference type="Gene3D" id="3.30.1360.40">
    <property type="match status" value="1"/>
</dbReference>
<evidence type="ECO:0000256" key="2">
    <source>
        <dbReference type="ARBA" id="ARBA00022801"/>
    </source>
</evidence>
<dbReference type="Proteomes" id="UP000451233">
    <property type="component" value="Unassembled WGS sequence"/>
</dbReference>
<dbReference type="SUPFAM" id="SSF160467">
    <property type="entry name" value="PH0987 N-terminal domain-like"/>
    <property type="match status" value="1"/>
</dbReference>
<dbReference type="GO" id="GO:0005524">
    <property type="term" value="F:ATP binding"/>
    <property type="evidence" value="ECO:0007669"/>
    <property type="project" value="UniProtKB-KW"/>
</dbReference>
<dbReference type="InterPro" id="IPR029000">
    <property type="entry name" value="Cyclophilin-like_dom_sf"/>
</dbReference>
<dbReference type="Gene3D" id="2.40.100.10">
    <property type="entry name" value="Cyclophilin-like"/>
    <property type="match status" value="1"/>
</dbReference>
<keyword evidence="1" id="KW-0547">Nucleotide-binding</keyword>
<keyword evidence="6" id="KW-1185">Reference proteome</keyword>
<evidence type="ECO:0000313" key="6">
    <source>
        <dbReference type="Proteomes" id="UP000451233"/>
    </source>
</evidence>
<comment type="caution">
    <text evidence="5">The sequence shown here is derived from an EMBL/GenBank/DDBJ whole genome shotgun (WGS) entry which is preliminary data.</text>
</comment>
<keyword evidence="2 5" id="KW-0378">Hydrolase</keyword>
<proteinExistence type="predicted"/>
<reference evidence="5 6" key="1">
    <citation type="submission" date="2019-11" db="EMBL/GenBank/DDBJ databases">
        <title>Pedobacter sp. HMF7056 Genome sequencing and assembly.</title>
        <authorList>
            <person name="Kang H."/>
            <person name="Kim H."/>
            <person name="Joh K."/>
        </authorList>
    </citation>
    <scope>NUCLEOTIDE SEQUENCE [LARGE SCALE GENOMIC DNA]</scope>
    <source>
        <strain evidence="5 6">HMF7056</strain>
    </source>
</reference>
<evidence type="ECO:0000256" key="3">
    <source>
        <dbReference type="ARBA" id="ARBA00022840"/>
    </source>
</evidence>
<dbReference type="PANTHER" id="PTHR34698:SF2">
    <property type="entry name" value="5-OXOPROLINASE SUBUNIT B"/>
    <property type="match status" value="1"/>
</dbReference>
<dbReference type="InterPro" id="IPR010016">
    <property type="entry name" value="PxpB"/>
</dbReference>
<dbReference type="EC" id="3.5.2.9" evidence="5"/>
<dbReference type="NCBIfam" id="TIGR00370">
    <property type="entry name" value="5-oxoprolinase subunit PxpB"/>
    <property type="match status" value="1"/>
</dbReference>
<dbReference type="GO" id="GO:0017168">
    <property type="term" value="F:5-oxoprolinase (ATP-hydrolyzing) activity"/>
    <property type="evidence" value="ECO:0007669"/>
    <property type="project" value="UniProtKB-EC"/>
</dbReference>
<sequence>MQQEVAHFPHLAIFSLNEQVVTVEFGNAISDSCMQEVGRLHRLLHQTPFPGFLDTVPAYATLSVFFDPAAVIASGELKGNNSFERVASFVRKLHSSGQQPATAETTVVNMPICYGGKYGPDLEELAQLHQLSPDELVRLHCNATYRVAMIGFVPGFAYLAGMDVALETPRKQVPRQVVPAGSVGIAGRQTGIYPLETPGGWQLVGRTPLGMFNAAKPQPSLLKMGDTIRFQPISSLEFEKIYADKDH</sequence>
<organism evidence="5 6">
    <name type="scientific">Hufsiella ginkgonis</name>
    <dbReference type="NCBI Taxonomy" id="2695274"/>
    <lineage>
        <taxon>Bacteria</taxon>
        <taxon>Pseudomonadati</taxon>
        <taxon>Bacteroidota</taxon>
        <taxon>Sphingobacteriia</taxon>
        <taxon>Sphingobacteriales</taxon>
        <taxon>Sphingobacteriaceae</taxon>
        <taxon>Hufsiella</taxon>
    </lineage>
</organism>
<dbReference type="AlphaFoldDB" id="A0A7K1Y245"/>
<name>A0A7K1Y245_9SPHI</name>
<dbReference type="RefSeq" id="WP_160908298.1">
    <property type="nucleotide sequence ID" value="NZ_WVHS01000004.1"/>
</dbReference>
<evidence type="ECO:0000256" key="1">
    <source>
        <dbReference type="ARBA" id="ARBA00022741"/>
    </source>
</evidence>
<dbReference type="EMBL" id="WVHS01000004">
    <property type="protein sequence ID" value="MXV17311.1"/>
    <property type="molecule type" value="Genomic_DNA"/>
</dbReference>
<dbReference type="InterPro" id="IPR003833">
    <property type="entry name" value="CT_C_D"/>
</dbReference>
<protein>
    <submittedName>
        <fullName evidence="5">5-oxoprolinase subunit PxpB</fullName>
        <ecNumber evidence="5">3.5.2.9</ecNumber>
    </submittedName>
</protein>